<dbReference type="EMBL" id="CAKKLH010000331">
    <property type="protein sequence ID" value="CAH0112750.1"/>
    <property type="molecule type" value="Genomic_DNA"/>
</dbReference>
<proteinExistence type="predicted"/>
<dbReference type="Proteomes" id="UP000789390">
    <property type="component" value="Unassembled WGS sequence"/>
</dbReference>
<name>A0A8J2WCD6_9CRUS</name>
<dbReference type="Pfam" id="PF00010">
    <property type="entry name" value="HLH"/>
    <property type="match status" value="1"/>
</dbReference>
<dbReference type="Gene3D" id="4.10.280.10">
    <property type="entry name" value="Helix-loop-helix DNA-binding domain"/>
    <property type="match status" value="1"/>
</dbReference>
<dbReference type="SMART" id="SM00353">
    <property type="entry name" value="HLH"/>
    <property type="match status" value="1"/>
</dbReference>
<dbReference type="SUPFAM" id="SSF47459">
    <property type="entry name" value="HLH, helix-loop-helix DNA-binding domain"/>
    <property type="match status" value="1"/>
</dbReference>
<feature type="compositionally biased region" description="Basic and acidic residues" evidence="2">
    <location>
        <begin position="452"/>
        <end position="461"/>
    </location>
</feature>
<sequence length="599" mass="65125">MAATSFSSIMCESSFSFGHNDPLFSSTGPCIMTSSTTMTSNDSIWSTECQFDMPTPPVSPTRNNDNDIKIEPATATTVIDEDLDLGLGELINGIDFFDGFDPDSWINDLQTETSFYRSVVPEILLSDNSKCDVNELRHDCMWAGHCPAEEHRSKKDLVQLPCLLSSSPPESTVLSMATCLPCVLPVVGGSRTRLDTLGSIRPETPLSLSDSELDADQLTSDEGSNNNKIRHSSSCSSSSSGNSSSSGDESESDEDRPVMHHQPTLPPHIHPVRSHQIRKLVNTKIKVVMNSSPTTTSMIADHSYSHSDHSYHTQRRPVMSDHIPFDLGAPTPSDSEEEIDVVSLGEVLRMNPSAVVSSSSMTASTTTSQGKSLTASLTNNLTTSTNNPTTSTVSHAPLRLKLKVAPAAAAAAGNSSGQVLMRKALPSHPSPLVRQQLQLAVASAAQQRKHSEHSSSKKSEIKLSSGKSSHSERSSSSNSSNSSKRPRSSGSGESGSSSPRKRCSRAASDSEDSCEKRSQHNSMERQRRVDLRNAFEFLRSLIPDLEATDRAAKVVILKKAANFCQGLTNREKQFVADKDALQKRQEMLRKRLALLQRRR</sequence>
<evidence type="ECO:0000259" key="3">
    <source>
        <dbReference type="PROSITE" id="PS50888"/>
    </source>
</evidence>
<dbReference type="GO" id="GO:0003700">
    <property type="term" value="F:DNA-binding transcription factor activity"/>
    <property type="evidence" value="ECO:0007669"/>
    <property type="project" value="InterPro"/>
</dbReference>
<feature type="compositionally biased region" description="Low complexity" evidence="2">
    <location>
        <begin position="462"/>
        <end position="498"/>
    </location>
</feature>
<gene>
    <name evidence="4" type="ORF">DGAL_LOCUS16529</name>
</gene>
<organism evidence="4 5">
    <name type="scientific">Daphnia galeata</name>
    <dbReference type="NCBI Taxonomy" id="27404"/>
    <lineage>
        <taxon>Eukaryota</taxon>
        <taxon>Metazoa</taxon>
        <taxon>Ecdysozoa</taxon>
        <taxon>Arthropoda</taxon>
        <taxon>Crustacea</taxon>
        <taxon>Branchiopoda</taxon>
        <taxon>Diplostraca</taxon>
        <taxon>Cladocera</taxon>
        <taxon>Anomopoda</taxon>
        <taxon>Daphniidae</taxon>
        <taxon>Daphnia</taxon>
    </lineage>
</organism>
<feature type="region of interest" description="Disordered" evidence="2">
    <location>
        <begin position="440"/>
        <end position="525"/>
    </location>
</feature>
<evidence type="ECO:0000313" key="4">
    <source>
        <dbReference type="EMBL" id="CAH0112750.1"/>
    </source>
</evidence>
<dbReference type="GO" id="GO:0003677">
    <property type="term" value="F:DNA binding"/>
    <property type="evidence" value="ECO:0007669"/>
    <property type="project" value="UniProtKB-KW"/>
</dbReference>
<dbReference type="GO" id="GO:0046983">
    <property type="term" value="F:protein dimerization activity"/>
    <property type="evidence" value="ECO:0007669"/>
    <property type="project" value="InterPro"/>
</dbReference>
<dbReference type="PROSITE" id="PS50888">
    <property type="entry name" value="BHLH"/>
    <property type="match status" value="1"/>
</dbReference>
<evidence type="ECO:0000313" key="5">
    <source>
        <dbReference type="Proteomes" id="UP000789390"/>
    </source>
</evidence>
<feature type="region of interest" description="Disordered" evidence="2">
    <location>
        <begin position="193"/>
        <end position="270"/>
    </location>
</feature>
<feature type="domain" description="BHLH" evidence="3">
    <location>
        <begin position="515"/>
        <end position="567"/>
    </location>
</feature>
<feature type="compositionally biased region" description="Low complexity" evidence="2">
    <location>
        <begin position="232"/>
        <end position="247"/>
    </location>
</feature>
<dbReference type="InterPro" id="IPR050433">
    <property type="entry name" value="Myc_transcription_factors"/>
</dbReference>
<dbReference type="CDD" id="cd11400">
    <property type="entry name" value="bHLHzip_Myc"/>
    <property type="match status" value="1"/>
</dbReference>
<keyword evidence="5" id="KW-1185">Reference proteome</keyword>
<feature type="compositionally biased region" description="Basic and acidic residues" evidence="2">
    <location>
        <begin position="513"/>
        <end position="525"/>
    </location>
</feature>
<dbReference type="FunFam" id="4.10.280.10:FF:000019">
    <property type="entry name" value="Myc proto-oncogene protein"/>
    <property type="match status" value="1"/>
</dbReference>
<accession>A0A8J2WCD6</accession>
<dbReference type="PRINTS" id="PR00044">
    <property type="entry name" value="LEUZIPPRMYC"/>
</dbReference>
<evidence type="ECO:0000256" key="1">
    <source>
        <dbReference type="ARBA" id="ARBA00023125"/>
    </source>
</evidence>
<dbReference type="PANTHER" id="PTHR45851">
    <property type="entry name" value="MYC PROTO-ONCOGENE"/>
    <property type="match status" value="1"/>
</dbReference>
<reference evidence="4" key="1">
    <citation type="submission" date="2021-11" db="EMBL/GenBank/DDBJ databases">
        <authorList>
            <person name="Schell T."/>
        </authorList>
    </citation>
    <scope>NUCLEOTIDE SEQUENCE</scope>
    <source>
        <strain evidence="4">M5</strain>
    </source>
</reference>
<dbReference type="OrthoDB" id="5964374at2759"/>
<dbReference type="InterPro" id="IPR011598">
    <property type="entry name" value="bHLH_dom"/>
</dbReference>
<comment type="caution">
    <text evidence="4">The sequence shown here is derived from an EMBL/GenBank/DDBJ whole genome shotgun (WGS) entry which is preliminary data.</text>
</comment>
<protein>
    <recommendedName>
        <fullName evidence="3">BHLH domain-containing protein</fullName>
    </recommendedName>
</protein>
<dbReference type="InterPro" id="IPR002418">
    <property type="entry name" value="Tscrpt_reg_Myc"/>
</dbReference>
<evidence type="ECO:0000256" key="2">
    <source>
        <dbReference type="SAM" id="MobiDB-lite"/>
    </source>
</evidence>
<keyword evidence="1" id="KW-0238">DNA-binding</keyword>
<feature type="compositionally biased region" description="Polar residues" evidence="2">
    <location>
        <begin position="217"/>
        <end position="227"/>
    </location>
</feature>
<dbReference type="AlphaFoldDB" id="A0A8J2WCD6"/>
<dbReference type="InterPro" id="IPR036638">
    <property type="entry name" value="HLH_DNA-bd_sf"/>
</dbReference>